<keyword evidence="2 5" id="KW-0812">Transmembrane</keyword>
<sequence>MSGLFDAFVRAVGTAFHPRMLLLTLIPFAVAALTWLAIFWFGWEYAVSFVASMLGHWSLASHLYSLFGSIGLATAHAVVAPFVVVVLAIPLMVISVLVLIAAVAMPVVLRHLARGRFALLEKKRGGSWFGSLFHSLGVTLVCLVLTVVTIPFWLVPPLFALLPPLLWGWLSYRVMSYDALADHASPDERRALVRRHRWSLFTIGICTGLLGSVPTFVLASSMVVIVLFPVVAVGAVWLYIFIFVFSALWFGHYCLHALQQLRHTAEPSLPVDGPTRLIS</sequence>
<protein>
    <recommendedName>
        <fullName evidence="8">Etoposide-induced protein 2.4 (EI24)</fullName>
    </recommendedName>
</protein>
<dbReference type="RefSeq" id="WP_175106431.1">
    <property type="nucleotide sequence ID" value="NZ_CADIKM010000021.1"/>
</dbReference>
<feature type="transmembrane region" description="Helical" evidence="5">
    <location>
        <begin position="63"/>
        <end position="83"/>
    </location>
</feature>
<keyword evidence="4 5" id="KW-0472">Membrane</keyword>
<evidence type="ECO:0000256" key="4">
    <source>
        <dbReference type="ARBA" id="ARBA00023136"/>
    </source>
</evidence>
<organism evidence="6 7">
    <name type="scientific">Pararobbsia alpina</name>
    <dbReference type="NCBI Taxonomy" id="621374"/>
    <lineage>
        <taxon>Bacteria</taxon>
        <taxon>Pseudomonadati</taxon>
        <taxon>Pseudomonadota</taxon>
        <taxon>Betaproteobacteria</taxon>
        <taxon>Burkholderiales</taxon>
        <taxon>Burkholderiaceae</taxon>
        <taxon>Pararobbsia</taxon>
    </lineage>
</organism>
<reference evidence="6 7" key="1">
    <citation type="submission" date="2020-04" db="EMBL/GenBank/DDBJ databases">
        <authorList>
            <person name="De Canck E."/>
        </authorList>
    </citation>
    <scope>NUCLEOTIDE SEQUENCE [LARGE SCALE GENOMIC DNA]</scope>
    <source>
        <strain evidence="6 7">LMG 28138</strain>
    </source>
</reference>
<dbReference type="Proteomes" id="UP000494115">
    <property type="component" value="Unassembled WGS sequence"/>
</dbReference>
<feature type="transmembrane region" description="Helical" evidence="5">
    <location>
        <begin position="200"/>
        <end position="230"/>
    </location>
</feature>
<feature type="transmembrane region" description="Helical" evidence="5">
    <location>
        <begin position="236"/>
        <end position="255"/>
    </location>
</feature>
<evidence type="ECO:0000256" key="1">
    <source>
        <dbReference type="ARBA" id="ARBA00004141"/>
    </source>
</evidence>
<dbReference type="Pfam" id="PF07264">
    <property type="entry name" value="EI24"/>
    <property type="match status" value="1"/>
</dbReference>
<dbReference type="AlphaFoldDB" id="A0A6S7BLL1"/>
<evidence type="ECO:0000256" key="5">
    <source>
        <dbReference type="SAM" id="Phobius"/>
    </source>
</evidence>
<evidence type="ECO:0000256" key="2">
    <source>
        <dbReference type="ARBA" id="ARBA00022692"/>
    </source>
</evidence>
<evidence type="ECO:0000313" key="6">
    <source>
        <dbReference type="EMBL" id="CAB3795381.1"/>
    </source>
</evidence>
<evidence type="ECO:0000313" key="7">
    <source>
        <dbReference type="Proteomes" id="UP000494115"/>
    </source>
</evidence>
<feature type="transmembrane region" description="Helical" evidence="5">
    <location>
        <begin position="20"/>
        <end position="43"/>
    </location>
</feature>
<name>A0A6S7BLL1_9BURK</name>
<dbReference type="EMBL" id="CADIKM010000021">
    <property type="protein sequence ID" value="CAB3795381.1"/>
    <property type="molecule type" value="Genomic_DNA"/>
</dbReference>
<gene>
    <name evidence="6" type="ORF">LMG28138_03869</name>
</gene>
<feature type="transmembrane region" description="Helical" evidence="5">
    <location>
        <begin position="160"/>
        <end position="180"/>
    </location>
</feature>
<keyword evidence="7" id="KW-1185">Reference proteome</keyword>
<feature type="transmembrane region" description="Helical" evidence="5">
    <location>
        <begin position="89"/>
        <end position="109"/>
    </location>
</feature>
<comment type="subcellular location">
    <subcellularLocation>
        <location evidence="1">Membrane</location>
        <topology evidence="1">Multi-pass membrane protein</topology>
    </subcellularLocation>
</comment>
<dbReference type="InterPro" id="IPR059112">
    <property type="entry name" value="CysZ/EI24"/>
</dbReference>
<proteinExistence type="predicted"/>
<evidence type="ECO:0008006" key="8">
    <source>
        <dbReference type="Google" id="ProtNLM"/>
    </source>
</evidence>
<keyword evidence="3 5" id="KW-1133">Transmembrane helix</keyword>
<feature type="transmembrane region" description="Helical" evidence="5">
    <location>
        <begin position="129"/>
        <end position="154"/>
    </location>
</feature>
<evidence type="ECO:0000256" key="3">
    <source>
        <dbReference type="ARBA" id="ARBA00022989"/>
    </source>
</evidence>
<accession>A0A6S7BLL1</accession>